<feature type="transmembrane region" description="Helical" evidence="1">
    <location>
        <begin position="191"/>
        <end position="211"/>
    </location>
</feature>
<accession>A0A345T437</accession>
<dbReference type="Proteomes" id="UP000249340">
    <property type="component" value="Chromosome"/>
</dbReference>
<gene>
    <name evidence="2" type="ORF">C7M71_028535</name>
</gene>
<evidence type="ECO:0000313" key="2">
    <source>
        <dbReference type="EMBL" id="AXI80742.1"/>
    </source>
</evidence>
<feature type="transmembrane region" description="Helical" evidence="1">
    <location>
        <begin position="158"/>
        <end position="179"/>
    </location>
</feature>
<keyword evidence="1" id="KW-0472">Membrane</keyword>
<feature type="transmembrane region" description="Helical" evidence="1">
    <location>
        <begin position="59"/>
        <end position="80"/>
    </location>
</feature>
<feature type="transmembrane region" description="Helical" evidence="1">
    <location>
        <begin position="92"/>
        <end position="110"/>
    </location>
</feature>
<keyword evidence="1" id="KW-1133">Transmembrane helix</keyword>
<dbReference type="EMBL" id="CP031264">
    <property type="protein sequence ID" value="AXI80742.1"/>
    <property type="molecule type" value="Genomic_DNA"/>
</dbReference>
<name>A0A345T437_9ACTN</name>
<dbReference type="AlphaFoldDB" id="A0A345T437"/>
<keyword evidence="3" id="KW-1185">Reference proteome</keyword>
<protein>
    <submittedName>
        <fullName evidence="2">Uncharacterized protein</fullName>
    </submittedName>
</protein>
<organism evidence="2 3">
    <name type="scientific">Peterkaempfera bronchialis</name>
    <dbReference type="NCBI Taxonomy" id="2126346"/>
    <lineage>
        <taxon>Bacteria</taxon>
        <taxon>Bacillati</taxon>
        <taxon>Actinomycetota</taxon>
        <taxon>Actinomycetes</taxon>
        <taxon>Kitasatosporales</taxon>
        <taxon>Streptomycetaceae</taxon>
        <taxon>Peterkaempfera</taxon>
    </lineage>
</organism>
<reference evidence="3" key="1">
    <citation type="submission" date="2018-07" db="EMBL/GenBank/DDBJ databases">
        <title>Streptacidiphilus bronchialis DSM 106435 chromosome.</title>
        <authorList>
            <person name="Batra D."/>
            <person name="Gulvik C.A."/>
        </authorList>
    </citation>
    <scope>NUCLEOTIDE SEQUENCE [LARGE SCALE GENOMIC DNA]</scope>
    <source>
        <strain evidence="3">DSM 106435</strain>
    </source>
</reference>
<evidence type="ECO:0000313" key="3">
    <source>
        <dbReference type="Proteomes" id="UP000249340"/>
    </source>
</evidence>
<keyword evidence="1" id="KW-0812">Transmembrane</keyword>
<proteinExistence type="predicted"/>
<evidence type="ECO:0000256" key="1">
    <source>
        <dbReference type="SAM" id="Phobius"/>
    </source>
</evidence>
<sequence length="253" mass="25594">MEVRPVEWGEAAGMLLLAWLLCALAWGVHRLIGGGGTPALGPAGGCLVWWVFAQHRSRVWPALLAGFLGSAVFFLTVDVLRDRMADRSTAELVAAAGALLCAVPVFTAASRIRLPLVRVKGSPGPAVGAEAGLLALAMAPCSAAVVALAALAEHFGGVWGAVAVPVGGVLLAAGAARPLRIHAQAPRGRAWAAVAGGLTTVVLLVAGANLLPATAPAAAFAGLVCAVVFAGAVVMLTLIRRAVRLHGWPEAGR</sequence>
<feature type="transmembrane region" description="Helical" evidence="1">
    <location>
        <begin position="12"/>
        <end position="29"/>
    </location>
</feature>
<feature type="transmembrane region" description="Helical" evidence="1">
    <location>
        <begin position="131"/>
        <end position="152"/>
    </location>
</feature>
<dbReference type="KEGG" id="stri:C7M71_028535"/>
<feature type="transmembrane region" description="Helical" evidence="1">
    <location>
        <begin position="35"/>
        <end position="52"/>
    </location>
</feature>
<feature type="transmembrane region" description="Helical" evidence="1">
    <location>
        <begin position="217"/>
        <end position="239"/>
    </location>
</feature>